<feature type="compositionally biased region" description="Basic and acidic residues" evidence="1">
    <location>
        <begin position="52"/>
        <end position="72"/>
    </location>
</feature>
<dbReference type="OrthoDB" id="5330253at2759"/>
<feature type="compositionally biased region" description="Basic and acidic residues" evidence="1">
    <location>
        <begin position="113"/>
        <end position="123"/>
    </location>
</feature>
<protein>
    <submittedName>
        <fullName evidence="2">Uncharacterized protein</fullName>
    </submittedName>
</protein>
<dbReference type="PANTHER" id="PTHR28186:SF1">
    <property type="entry name" value="MEIOTICALLY UP-REGULATED GENE 9 PROTEIN"/>
    <property type="match status" value="1"/>
</dbReference>
<evidence type="ECO:0000313" key="3">
    <source>
        <dbReference type="Proteomes" id="UP000054544"/>
    </source>
</evidence>
<dbReference type="EMBL" id="KE384720">
    <property type="protein sequence ID" value="KJK83638.1"/>
    <property type="molecule type" value="Genomic_DNA"/>
</dbReference>
<dbReference type="AlphaFoldDB" id="A0A0D9PC11"/>
<dbReference type="InterPro" id="IPR018809">
    <property type="entry name" value="DUF2406"/>
</dbReference>
<feature type="compositionally biased region" description="Low complexity" evidence="1">
    <location>
        <begin position="9"/>
        <end position="24"/>
    </location>
</feature>
<dbReference type="PANTHER" id="PTHR28186">
    <property type="entry name" value="MEIOTICALLY UP-REGULATED GENE 9 PROTEIN"/>
    <property type="match status" value="1"/>
</dbReference>
<dbReference type="Proteomes" id="UP000054544">
    <property type="component" value="Unassembled WGS sequence"/>
</dbReference>
<name>A0A0D9PC11_METAN</name>
<organism evidence="2 3">
    <name type="scientific">Metarhizium anisopliae BRIP 53293</name>
    <dbReference type="NCBI Taxonomy" id="1291518"/>
    <lineage>
        <taxon>Eukaryota</taxon>
        <taxon>Fungi</taxon>
        <taxon>Dikarya</taxon>
        <taxon>Ascomycota</taxon>
        <taxon>Pezizomycotina</taxon>
        <taxon>Sordariomycetes</taxon>
        <taxon>Hypocreomycetidae</taxon>
        <taxon>Hypocreales</taxon>
        <taxon>Clavicipitaceae</taxon>
        <taxon>Metarhizium</taxon>
    </lineage>
</organism>
<accession>A0A0D9PC11</accession>
<feature type="region of interest" description="Disordered" evidence="1">
    <location>
        <begin position="101"/>
        <end position="123"/>
    </location>
</feature>
<evidence type="ECO:0000256" key="1">
    <source>
        <dbReference type="SAM" id="MobiDB-lite"/>
    </source>
</evidence>
<feature type="compositionally biased region" description="Polar residues" evidence="1">
    <location>
        <begin position="25"/>
        <end position="44"/>
    </location>
</feature>
<reference evidence="3" key="1">
    <citation type="journal article" date="2014" name="BMC Genomics">
        <title>The genome sequence of the biocontrol fungus Metarhizium anisopliae and comparative genomics of Metarhizium species.</title>
        <authorList>
            <person name="Pattemore J.A."/>
            <person name="Hane J.K."/>
            <person name="Williams A.H."/>
            <person name="Wilson B.A."/>
            <person name="Stodart B.J."/>
            <person name="Ash G.J."/>
        </authorList>
    </citation>
    <scope>NUCLEOTIDE SEQUENCE [LARGE SCALE GENOMIC DNA]</scope>
    <source>
        <strain evidence="3">BRIP 53293</strain>
    </source>
</reference>
<proteinExistence type="predicted"/>
<gene>
    <name evidence="2" type="ORF">H634G_00871</name>
</gene>
<sequence>MASRGDQYQQRQQLQRPQQAPLQASPEQQQTGQTKQRSYSIQSQKTHRSSGSKHDFHETHEEKEARRLHSKADPTLAMNEAEPSMVAAMKSERTQISLRAIQHKDTWGNPIADPDRSNPTRNRWERPLDTIRSFEAAIDGGYQRKSLYRAGKSYHSNLPYSSCLIRG</sequence>
<dbReference type="Pfam" id="PF10295">
    <property type="entry name" value="DUF2406"/>
    <property type="match status" value="1"/>
</dbReference>
<evidence type="ECO:0000313" key="2">
    <source>
        <dbReference type="EMBL" id="KJK83638.1"/>
    </source>
</evidence>
<feature type="region of interest" description="Disordered" evidence="1">
    <location>
        <begin position="1"/>
        <end position="79"/>
    </location>
</feature>
<keyword evidence="3" id="KW-1185">Reference proteome</keyword>